<accession>A0A6N1VGM0</accession>
<evidence type="ECO:0000313" key="2">
    <source>
        <dbReference type="EMBL" id="QKV18309.1"/>
    </source>
</evidence>
<organism evidence="2 3">
    <name type="scientific">Oricola thermophila</name>
    <dbReference type="NCBI Taxonomy" id="2742145"/>
    <lineage>
        <taxon>Bacteria</taxon>
        <taxon>Pseudomonadati</taxon>
        <taxon>Pseudomonadota</taxon>
        <taxon>Alphaproteobacteria</taxon>
        <taxon>Hyphomicrobiales</taxon>
        <taxon>Ahrensiaceae</taxon>
        <taxon>Oricola</taxon>
    </lineage>
</organism>
<keyword evidence="3" id="KW-1185">Reference proteome</keyword>
<feature type="domain" description="VOC" evidence="1">
    <location>
        <begin position="6"/>
        <end position="128"/>
    </location>
</feature>
<dbReference type="InterPro" id="IPR037523">
    <property type="entry name" value="VOC_core"/>
</dbReference>
<dbReference type="InterPro" id="IPR029068">
    <property type="entry name" value="Glyas_Bleomycin-R_OHBP_Dase"/>
</dbReference>
<protein>
    <submittedName>
        <fullName evidence="2">VOC family protein</fullName>
    </submittedName>
</protein>
<dbReference type="CDD" id="cd07251">
    <property type="entry name" value="VOC_like"/>
    <property type="match status" value="1"/>
</dbReference>
<dbReference type="PROSITE" id="PS51819">
    <property type="entry name" value="VOC"/>
    <property type="match status" value="1"/>
</dbReference>
<dbReference type="EMBL" id="CP054836">
    <property type="protein sequence ID" value="QKV18309.1"/>
    <property type="molecule type" value="Genomic_DNA"/>
</dbReference>
<dbReference type="InterPro" id="IPR004360">
    <property type="entry name" value="Glyas_Fos-R_dOase_dom"/>
</dbReference>
<dbReference type="KEGG" id="orm:HTY61_07505"/>
<dbReference type="Gene3D" id="3.10.180.10">
    <property type="entry name" value="2,3-Dihydroxybiphenyl 1,2-Dioxygenase, domain 1"/>
    <property type="match status" value="1"/>
</dbReference>
<dbReference type="AlphaFoldDB" id="A0A6N1VGM0"/>
<reference evidence="2 3" key="1">
    <citation type="submission" date="2020-06" db="EMBL/GenBank/DDBJ databases">
        <title>Oricola thermophila sp. nov. isolated from a tidal sediments.</title>
        <authorList>
            <person name="Kwon K.K."/>
            <person name="Yang S.-H."/>
            <person name="Park M.-J."/>
        </authorList>
    </citation>
    <scope>NUCLEOTIDE SEQUENCE [LARGE SCALE GENOMIC DNA]</scope>
    <source>
        <strain evidence="2 3">MEBiC13590</strain>
    </source>
</reference>
<gene>
    <name evidence="2" type="ORF">HTY61_07505</name>
</gene>
<dbReference type="Proteomes" id="UP000509367">
    <property type="component" value="Chromosome"/>
</dbReference>
<sequence>MPLDPRITMVTLGVADVAASTAFYERLGFEKSSASQESVTFLKLKGTVLGLFGRADLAEDAGVEDSEPGFSGVTLAHNLSSEAEVDAAFEHALSCGAKPVKRPEKVFWGGYSGYFADPDGHLWELAFNPFAPNDENGFMLLPE</sequence>
<dbReference type="PANTHER" id="PTHR36503">
    <property type="entry name" value="BLR2520 PROTEIN"/>
    <property type="match status" value="1"/>
</dbReference>
<dbReference type="Pfam" id="PF00903">
    <property type="entry name" value="Glyoxalase"/>
    <property type="match status" value="1"/>
</dbReference>
<dbReference type="PANTHER" id="PTHR36503:SF1">
    <property type="entry name" value="BLR2520 PROTEIN"/>
    <property type="match status" value="1"/>
</dbReference>
<dbReference type="RefSeq" id="WP_175276203.1">
    <property type="nucleotide sequence ID" value="NZ_CP054836.1"/>
</dbReference>
<evidence type="ECO:0000259" key="1">
    <source>
        <dbReference type="PROSITE" id="PS51819"/>
    </source>
</evidence>
<proteinExistence type="predicted"/>
<dbReference type="SUPFAM" id="SSF54593">
    <property type="entry name" value="Glyoxalase/Bleomycin resistance protein/Dihydroxybiphenyl dioxygenase"/>
    <property type="match status" value="1"/>
</dbReference>
<evidence type="ECO:0000313" key="3">
    <source>
        <dbReference type="Proteomes" id="UP000509367"/>
    </source>
</evidence>
<name>A0A6N1VGM0_9HYPH</name>